<name>A0A1M6ZME6_9FLAO</name>
<feature type="domain" description="Knr4/Smi1-like" evidence="1">
    <location>
        <begin position="34"/>
        <end position="152"/>
    </location>
</feature>
<dbReference type="Pfam" id="PF09346">
    <property type="entry name" value="SMI1_KNR4"/>
    <property type="match status" value="1"/>
</dbReference>
<dbReference type="InterPro" id="IPR018958">
    <property type="entry name" value="Knr4/Smi1-like_dom"/>
</dbReference>
<dbReference type="STRING" id="29534.SAMN05444366_0322"/>
<protein>
    <submittedName>
        <fullName evidence="2">SMI1 / KNR4 family (SUKH-1)</fullName>
    </submittedName>
</protein>
<sequence length="163" mass="19238">MKNLLISISEKAIQYEDFNFTSEHIENNWLGTIPASEKQISHVENKLGIKLPNDYIEFLKITNGFSAPNDIEPTFEAIENIDFLKNIEPFAIEAYAYLPELENSILIGGIEEEQYFLLLPPKSKNEQWRYWKFANWYPGEHPYQNLKEYFEDVLQFIIENHES</sequence>
<dbReference type="EMBL" id="FRBY01000001">
    <property type="protein sequence ID" value="SHL31505.1"/>
    <property type="molecule type" value="Genomic_DNA"/>
</dbReference>
<evidence type="ECO:0000313" key="2">
    <source>
        <dbReference type="EMBL" id="SHL31505.1"/>
    </source>
</evidence>
<dbReference type="Proteomes" id="UP000184121">
    <property type="component" value="Unassembled WGS sequence"/>
</dbReference>
<evidence type="ECO:0000259" key="1">
    <source>
        <dbReference type="SMART" id="SM00860"/>
    </source>
</evidence>
<dbReference type="AlphaFoldDB" id="A0A1M6ZME6"/>
<gene>
    <name evidence="2" type="ORF">SAMN05444366_0322</name>
</gene>
<proteinExistence type="predicted"/>
<dbReference type="InterPro" id="IPR037883">
    <property type="entry name" value="Knr4/Smi1-like_sf"/>
</dbReference>
<evidence type="ECO:0000313" key="3">
    <source>
        <dbReference type="Proteomes" id="UP000184121"/>
    </source>
</evidence>
<dbReference type="SUPFAM" id="SSF160631">
    <property type="entry name" value="SMI1/KNR4-like"/>
    <property type="match status" value="1"/>
</dbReference>
<organism evidence="2 3">
    <name type="scientific">Flavobacterium saccharophilum</name>
    <dbReference type="NCBI Taxonomy" id="29534"/>
    <lineage>
        <taxon>Bacteria</taxon>
        <taxon>Pseudomonadati</taxon>
        <taxon>Bacteroidota</taxon>
        <taxon>Flavobacteriia</taxon>
        <taxon>Flavobacteriales</taxon>
        <taxon>Flavobacteriaceae</taxon>
        <taxon>Flavobacterium</taxon>
    </lineage>
</organism>
<keyword evidence="3" id="KW-1185">Reference proteome</keyword>
<dbReference type="OrthoDB" id="646254at2"/>
<accession>A0A1M6ZME6</accession>
<dbReference type="SMART" id="SM00860">
    <property type="entry name" value="SMI1_KNR4"/>
    <property type="match status" value="1"/>
</dbReference>
<dbReference type="Gene3D" id="3.40.1580.10">
    <property type="entry name" value="SMI1/KNR4-like"/>
    <property type="match status" value="1"/>
</dbReference>
<dbReference type="RefSeq" id="WP_072969909.1">
    <property type="nucleotide sequence ID" value="NZ_FRBY01000001.1"/>
</dbReference>
<reference evidence="3" key="1">
    <citation type="submission" date="2016-11" db="EMBL/GenBank/DDBJ databases">
        <authorList>
            <person name="Varghese N."/>
            <person name="Submissions S."/>
        </authorList>
    </citation>
    <scope>NUCLEOTIDE SEQUENCE [LARGE SCALE GENOMIC DNA]</scope>
    <source>
        <strain evidence="3">DSM 1811</strain>
    </source>
</reference>